<feature type="transmembrane region" description="Helical" evidence="1">
    <location>
        <begin position="45"/>
        <end position="64"/>
    </location>
</feature>
<keyword evidence="1" id="KW-0472">Membrane</keyword>
<dbReference type="eggNOG" id="ENOG5033DEP">
    <property type="taxonomic scope" value="Bacteria"/>
</dbReference>
<reference evidence="2 3" key="1">
    <citation type="submission" date="2012-05" db="EMBL/GenBank/DDBJ databases">
        <authorList>
            <person name="Harkins D.M."/>
            <person name="Madupu R."/>
            <person name="Durkin A.S."/>
            <person name="Torralba M."/>
            <person name="Methe B."/>
            <person name="Sutton G.G."/>
            <person name="Nelson K.E."/>
        </authorList>
    </citation>
    <scope>NUCLEOTIDE SEQUENCE [LARGE SCALE GENOMIC DNA]</scope>
    <source>
        <strain evidence="2 3">F0489</strain>
    </source>
</reference>
<protein>
    <submittedName>
        <fullName evidence="2">Uncharacterized protein</fullName>
    </submittedName>
</protein>
<dbReference type="PATRIC" id="fig|1125718.3.peg.906"/>
<gene>
    <name evidence="2" type="ORF">HMPREF1318_2634</name>
</gene>
<feature type="transmembrane region" description="Helical" evidence="1">
    <location>
        <begin position="20"/>
        <end position="39"/>
    </location>
</feature>
<name>J1HKF3_9ACTO</name>
<keyword evidence="3" id="KW-1185">Reference proteome</keyword>
<evidence type="ECO:0000313" key="3">
    <source>
        <dbReference type="Proteomes" id="UP000002941"/>
    </source>
</evidence>
<comment type="caution">
    <text evidence="2">The sequence shown here is derived from an EMBL/GenBank/DDBJ whole genome shotgun (WGS) entry which is preliminary data.</text>
</comment>
<dbReference type="EMBL" id="AKFT01000064">
    <property type="protein sequence ID" value="EJF46425.1"/>
    <property type="molecule type" value="Genomic_DNA"/>
</dbReference>
<proteinExistence type="predicted"/>
<dbReference type="AlphaFoldDB" id="J1HKF3"/>
<accession>J1HKF3</accession>
<organism evidence="2 3">
    <name type="scientific">Actinomyces massiliensis F0489</name>
    <dbReference type="NCBI Taxonomy" id="1125718"/>
    <lineage>
        <taxon>Bacteria</taxon>
        <taxon>Bacillati</taxon>
        <taxon>Actinomycetota</taxon>
        <taxon>Actinomycetes</taxon>
        <taxon>Actinomycetales</taxon>
        <taxon>Actinomycetaceae</taxon>
        <taxon>Actinomyces</taxon>
    </lineage>
</organism>
<keyword evidence="1" id="KW-1133">Transmembrane helix</keyword>
<feature type="transmembrane region" description="Helical" evidence="1">
    <location>
        <begin position="107"/>
        <end position="126"/>
    </location>
</feature>
<keyword evidence="1" id="KW-0812">Transmembrane</keyword>
<feature type="transmembrane region" description="Helical" evidence="1">
    <location>
        <begin position="76"/>
        <end position="101"/>
    </location>
</feature>
<evidence type="ECO:0000313" key="2">
    <source>
        <dbReference type="EMBL" id="EJF46425.1"/>
    </source>
</evidence>
<dbReference type="Proteomes" id="UP000002941">
    <property type="component" value="Unassembled WGS sequence"/>
</dbReference>
<evidence type="ECO:0000256" key="1">
    <source>
        <dbReference type="SAM" id="Phobius"/>
    </source>
</evidence>
<sequence>MKGVSHMEPATRRYLVRFSVGMASYCVLLVAALLIGRAMAPPWRALSALVVLPAVVLIVRAIMLHWRETDELARSLMVESLAIGFAVGTPIILVIGLFQAFGLADLSFMWAYGILMVGWLLGAFLARRRYF</sequence>